<sequence length="51" mass="6008">MIFASFHRRSLFSEAFFSMNLIFLSTFFYLNALISSPLIIMISEPRKKDKT</sequence>
<evidence type="ECO:0000313" key="3">
    <source>
        <dbReference type="Proteomes" id="UP000009017"/>
    </source>
</evidence>
<dbReference type="EMBL" id="AIMA01000031">
    <property type="protein sequence ID" value="EJF88118.1"/>
    <property type="molecule type" value="Genomic_DNA"/>
</dbReference>
<dbReference type="Proteomes" id="UP000009017">
    <property type="component" value="Unassembled WGS sequence"/>
</dbReference>
<keyword evidence="1" id="KW-1133">Transmembrane helix</keyword>
<dbReference type="HOGENOM" id="CLU_3128538_0_0_5"/>
<keyword evidence="1" id="KW-0472">Membrane</keyword>
<feature type="transmembrane region" description="Helical" evidence="1">
    <location>
        <begin position="20"/>
        <end position="42"/>
    </location>
</feature>
<proteinExistence type="predicted"/>
<dbReference type="AlphaFoldDB" id="J0ZIR4"/>
<keyword evidence="1" id="KW-0812">Transmembrane</keyword>
<feature type="non-terminal residue" evidence="2">
    <location>
        <position position="51"/>
    </location>
</feature>
<organism evidence="2 3">
    <name type="scientific">Bartonella melophagi K-2C</name>
    <dbReference type="NCBI Taxonomy" id="1094557"/>
    <lineage>
        <taxon>Bacteria</taxon>
        <taxon>Pseudomonadati</taxon>
        <taxon>Pseudomonadota</taxon>
        <taxon>Alphaproteobacteria</taxon>
        <taxon>Hyphomicrobiales</taxon>
        <taxon>Bartonellaceae</taxon>
        <taxon>Bartonella</taxon>
    </lineage>
</organism>
<evidence type="ECO:0000256" key="1">
    <source>
        <dbReference type="SAM" id="Phobius"/>
    </source>
</evidence>
<comment type="caution">
    <text evidence="2">The sequence shown here is derived from an EMBL/GenBank/DDBJ whole genome shotgun (WGS) entry which is preliminary data.</text>
</comment>
<name>J0ZIR4_9HYPH</name>
<reference evidence="2 3" key="1">
    <citation type="submission" date="2012-03" db="EMBL/GenBank/DDBJ databases">
        <title>The Genome Sequence of Bartonella melophagi K-2C.</title>
        <authorList>
            <consortium name="The Broad Institute Genome Sequencing Platform"/>
            <consortium name="The Broad Institute Genome Sequencing Center for Infectious Disease"/>
            <person name="Feldgarden M."/>
            <person name="Kirby J."/>
            <person name="Kosoy M."/>
            <person name="Birtles R."/>
            <person name="Probert W.S."/>
            <person name="Chiaraviglio L."/>
            <person name="Young S.K."/>
            <person name="Zeng Q."/>
            <person name="Gargeya S."/>
            <person name="Fitzgerald M."/>
            <person name="Haas B."/>
            <person name="Abouelleil A."/>
            <person name="Alvarado L."/>
            <person name="Arachchi H.M."/>
            <person name="Berlin A."/>
            <person name="Chapman S.B."/>
            <person name="Gearin G."/>
            <person name="Goldberg J."/>
            <person name="Griggs A."/>
            <person name="Gujja S."/>
            <person name="Hansen M."/>
            <person name="Heiman D."/>
            <person name="Howarth C."/>
            <person name="Larimer J."/>
            <person name="Lui A."/>
            <person name="MacDonald P.J.P."/>
            <person name="McCowen C."/>
            <person name="Montmayeur A."/>
            <person name="Murphy C."/>
            <person name="Neiman D."/>
            <person name="Pearson M."/>
            <person name="Priest M."/>
            <person name="Roberts A."/>
            <person name="Saif S."/>
            <person name="Shea T."/>
            <person name="Sisk P."/>
            <person name="Stolte C."/>
            <person name="Sykes S."/>
            <person name="Wortman J."/>
            <person name="Nusbaum C."/>
            <person name="Birren B."/>
        </authorList>
    </citation>
    <scope>NUCLEOTIDE SEQUENCE [LARGE SCALE GENOMIC DNA]</scope>
    <source>
        <strain evidence="2 3">K-2C</strain>
    </source>
</reference>
<protein>
    <submittedName>
        <fullName evidence="2">Uncharacterized protein</fullName>
    </submittedName>
</protein>
<accession>J0ZIR4</accession>
<gene>
    <name evidence="2" type="ORF">ME3_01240</name>
</gene>
<keyword evidence="3" id="KW-1185">Reference proteome</keyword>
<evidence type="ECO:0000313" key="2">
    <source>
        <dbReference type="EMBL" id="EJF88118.1"/>
    </source>
</evidence>